<evidence type="ECO:0000256" key="6">
    <source>
        <dbReference type="ARBA" id="ARBA00022723"/>
    </source>
</evidence>
<reference evidence="15" key="2">
    <citation type="submission" date="2016-02" db="EMBL/GenBank/DDBJ databases">
        <title>Draft genome sequence of five rapidly growing Mycobacterium species.</title>
        <authorList>
            <person name="Katahira K."/>
            <person name="Gotou Y."/>
            <person name="Iida K."/>
            <person name="Ogura Y."/>
            <person name="Hayashi T."/>
        </authorList>
    </citation>
    <scope>NUCLEOTIDE SEQUENCE [LARGE SCALE GENOMIC DNA]</scope>
    <source>
        <strain evidence="15">JCM15654</strain>
    </source>
</reference>
<evidence type="ECO:0000313" key="14">
    <source>
        <dbReference type="EMBL" id="GAS89540.1"/>
    </source>
</evidence>
<dbReference type="RefSeq" id="WP_062829912.1">
    <property type="nucleotide sequence ID" value="NZ_BCSX01000033.1"/>
</dbReference>
<dbReference type="GO" id="GO:0000287">
    <property type="term" value="F:magnesium ion binding"/>
    <property type="evidence" value="ECO:0007669"/>
    <property type="project" value="InterPro"/>
</dbReference>
<keyword evidence="7" id="KW-0547">Nucleotide-binding</keyword>
<sequence length="622" mass="68240">MSSRPEPDVLDKDDSPADRELTRLLGMLDDLLDRLDAAEAPWQEWLAEVAADYRSSAANMVHYWAIRQCDLRDLQRRLAAFGLSSLGRSEPHVQATLRLVRCAALAILKGSWAPPPPAVVQPEQSEHLLRRRAVELLGPAPAGHEARIMVTLPSAAATDPELVRRLIERGMGIARINCAHDDADAWRAMAHHVRHASRLTGHGCLVAMDLAGPKLRTGPIQPGPRCLKLRPSRDALGRVLDPARAWLTAGEHPAAAPQPDMPTLPVSGQWLARRRDGDVVRMRDARGARRHLLLSSEAGGSHGFVGTTDKTTYLVTGLMLDVDHADDSTPVGALPEREQSLVLHRGDLLNVTQDCSPASVEPDGPAQIGCTLPELFDNARVGESIYFDDGKIGGEIIEVHAGMVQVRITRADVGGTKLRAAKGINVPDTRLPVPALTDKDIADLATVVEIADLVELSFVQDPSDIVRLHEALAKLDGDKLAVVLKIETRRAFERLPQLLLTAMRRPRVGVMIARGDLAVEVGYERLAELQEEILWLCEAAHLPVIWATQVLEQLATSGLPSRAEISDAAMGERAECVMLNKGPHVEEAVRVLDDILRRMARHHYKKNALLRRLRSWHPETVT</sequence>
<evidence type="ECO:0000256" key="3">
    <source>
        <dbReference type="ARBA" id="ARBA00008663"/>
    </source>
</evidence>
<dbReference type="InterPro" id="IPR040442">
    <property type="entry name" value="Pyrv_kinase-like_dom_sf"/>
</dbReference>
<comment type="similarity">
    <text evidence="3">Belongs to the pyruvate kinase family.</text>
</comment>
<dbReference type="AlphaFoldDB" id="A0A124E064"/>
<feature type="domain" description="Pyruvate kinase barrel" evidence="13">
    <location>
        <begin position="332"/>
        <end position="580"/>
    </location>
</feature>
<dbReference type="Pfam" id="PF00224">
    <property type="entry name" value="PK"/>
    <property type="match status" value="2"/>
</dbReference>
<dbReference type="UniPathway" id="UPA00109">
    <property type="reaction ID" value="UER00188"/>
</dbReference>
<keyword evidence="5" id="KW-0808">Transferase</keyword>
<evidence type="ECO:0000256" key="10">
    <source>
        <dbReference type="ARBA" id="ARBA00022842"/>
    </source>
</evidence>
<keyword evidence="6" id="KW-0479">Metal-binding</keyword>
<dbReference type="PANTHER" id="PTHR11817">
    <property type="entry name" value="PYRUVATE KINASE"/>
    <property type="match status" value="1"/>
</dbReference>
<dbReference type="InterPro" id="IPR011037">
    <property type="entry name" value="Pyrv_Knase-like_insert_dom_sf"/>
</dbReference>
<evidence type="ECO:0000256" key="12">
    <source>
        <dbReference type="ARBA" id="ARBA00023317"/>
    </source>
</evidence>
<comment type="caution">
    <text evidence="14">The sequence shown here is derived from an EMBL/GenBank/DDBJ whole genome shotgun (WGS) entry which is preliminary data.</text>
</comment>
<dbReference type="SUPFAM" id="SSF51621">
    <property type="entry name" value="Phosphoenolpyruvate/pyruvate domain"/>
    <property type="match status" value="1"/>
</dbReference>
<evidence type="ECO:0000256" key="7">
    <source>
        <dbReference type="ARBA" id="ARBA00022741"/>
    </source>
</evidence>
<dbReference type="SUPFAM" id="SSF50800">
    <property type="entry name" value="PK beta-barrel domain-like"/>
    <property type="match status" value="1"/>
</dbReference>
<evidence type="ECO:0000259" key="13">
    <source>
        <dbReference type="Pfam" id="PF00224"/>
    </source>
</evidence>
<dbReference type="EC" id="2.7.1.40" evidence="4"/>
<dbReference type="GO" id="GO:0016301">
    <property type="term" value="F:kinase activity"/>
    <property type="evidence" value="ECO:0007669"/>
    <property type="project" value="UniProtKB-KW"/>
</dbReference>
<dbReference type="Proteomes" id="UP000069620">
    <property type="component" value="Unassembled WGS sequence"/>
</dbReference>
<reference evidence="15" key="1">
    <citation type="journal article" date="2016" name="Genome Announc.">
        <title>Draft Genome Sequences of Five Rapidly Growing Mycobacterium Species, M. thermoresistibile, M. fortuitum subsp. acetamidolyticum, M. canariasense, M. brisbanense, and M. novocastrense.</title>
        <authorList>
            <person name="Katahira K."/>
            <person name="Ogura Y."/>
            <person name="Gotoh Y."/>
            <person name="Hayashi T."/>
        </authorList>
    </citation>
    <scope>NUCLEOTIDE SEQUENCE [LARGE SCALE GENOMIC DNA]</scope>
    <source>
        <strain evidence="15">JCM15654</strain>
    </source>
</reference>
<dbReference type="Gene3D" id="3.20.20.60">
    <property type="entry name" value="Phosphoenolpyruvate-binding domains"/>
    <property type="match status" value="2"/>
</dbReference>
<dbReference type="GO" id="GO:0004743">
    <property type="term" value="F:pyruvate kinase activity"/>
    <property type="evidence" value="ECO:0007669"/>
    <property type="project" value="UniProtKB-EC"/>
</dbReference>
<keyword evidence="8 14" id="KW-0418">Kinase</keyword>
<name>A0A124E064_9MYCO</name>
<keyword evidence="15" id="KW-1185">Reference proteome</keyword>
<accession>A0A124E064</accession>
<comment type="cofactor">
    <cofactor evidence="1">
        <name>K(+)</name>
        <dbReference type="ChEBI" id="CHEBI:29103"/>
    </cofactor>
</comment>
<keyword evidence="9" id="KW-0067">ATP-binding</keyword>
<dbReference type="NCBIfam" id="NF011314">
    <property type="entry name" value="PRK14725.1"/>
    <property type="match status" value="1"/>
</dbReference>
<keyword evidence="12 14" id="KW-0670">Pyruvate</keyword>
<dbReference type="InterPro" id="IPR015793">
    <property type="entry name" value="Pyrv_Knase_brl"/>
</dbReference>
<dbReference type="Gene3D" id="2.40.33.10">
    <property type="entry name" value="PK beta-barrel domain-like"/>
    <property type="match status" value="2"/>
</dbReference>
<organism evidence="14 15">
    <name type="scientific">Mycolicibacterium brisbanense</name>
    <dbReference type="NCBI Taxonomy" id="146020"/>
    <lineage>
        <taxon>Bacteria</taxon>
        <taxon>Bacillati</taxon>
        <taxon>Actinomycetota</taxon>
        <taxon>Actinomycetes</taxon>
        <taxon>Mycobacteriales</taxon>
        <taxon>Mycobacteriaceae</taxon>
        <taxon>Mycolicibacterium</taxon>
    </lineage>
</organism>
<dbReference type="GO" id="GO:0030955">
    <property type="term" value="F:potassium ion binding"/>
    <property type="evidence" value="ECO:0007669"/>
    <property type="project" value="InterPro"/>
</dbReference>
<dbReference type="InterPro" id="IPR015806">
    <property type="entry name" value="Pyrv_Knase_insert_dom_sf"/>
</dbReference>
<dbReference type="InterPro" id="IPR015813">
    <property type="entry name" value="Pyrv/PenolPyrv_kinase-like_dom"/>
</dbReference>
<evidence type="ECO:0000313" key="15">
    <source>
        <dbReference type="Proteomes" id="UP000069620"/>
    </source>
</evidence>
<dbReference type="STRING" id="146020.RMCB_3636"/>
<dbReference type="GO" id="GO:0005524">
    <property type="term" value="F:ATP binding"/>
    <property type="evidence" value="ECO:0007669"/>
    <property type="project" value="UniProtKB-KW"/>
</dbReference>
<evidence type="ECO:0000256" key="2">
    <source>
        <dbReference type="ARBA" id="ARBA00004997"/>
    </source>
</evidence>
<comment type="pathway">
    <text evidence="2">Carbohydrate degradation; glycolysis; pyruvate from D-glyceraldehyde 3-phosphate: step 5/5.</text>
</comment>
<dbReference type="InterPro" id="IPR001697">
    <property type="entry name" value="Pyr_Knase"/>
</dbReference>
<evidence type="ECO:0000256" key="8">
    <source>
        <dbReference type="ARBA" id="ARBA00022777"/>
    </source>
</evidence>
<evidence type="ECO:0000256" key="9">
    <source>
        <dbReference type="ARBA" id="ARBA00022840"/>
    </source>
</evidence>
<keyword evidence="11" id="KW-0324">Glycolysis</keyword>
<evidence type="ECO:0000256" key="4">
    <source>
        <dbReference type="ARBA" id="ARBA00012142"/>
    </source>
</evidence>
<keyword evidence="10" id="KW-0460">Magnesium</keyword>
<protein>
    <recommendedName>
        <fullName evidence="4">pyruvate kinase</fullName>
        <ecNumber evidence="4">2.7.1.40</ecNumber>
    </recommendedName>
</protein>
<gene>
    <name evidence="14" type="ORF">RMCB_3636</name>
</gene>
<proteinExistence type="inferred from homology"/>
<evidence type="ECO:0000256" key="5">
    <source>
        <dbReference type="ARBA" id="ARBA00022679"/>
    </source>
</evidence>
<feature type="domain" description="Pyruvate kinase barrel" evidence="13">
    <location>
        <begin position="146"/>
        <end position="229"/>
    </location>
</feature>
<evidence type="ECO:0000256" key="1">
    <source>
        <dbReference type="ARBA" id="ARBA00001958"/>
    </source>
</evidence>
<evidence type="ECO:0000256" key="11">
    <source>
        <dbReference type="ARBA" id="ARBA00023152"/>
    </source>
</evidence>
<dbReference type="EMBL" id="BCSX01000033">
    <property type="protein sequence ID" value="GAS89540.1"/>
    <property type="molecule type" value="Genomic_DNA"/>
</dbReference>